<accession>A0A382SIA5</accession>
<gene>
    <name evidence="1" type="ORF">METZ01_LOCUS362544</name>
</gene>
<dbReference type="AlphaFoldDB" id="A0A382SIA5"/>
<name>A0A382SIA5_9ZZZZ</name>
<dbReference type="EMBL" id="UINC01129359">
    <property type="protein sequence ID" value="SVD09690.1"/>
    <property type="molecule type" value="Genomic_DNA"/>
</dbReference>
<proteinExistence type="predicted"/>
<reference evidence="1" key="1">
    <citation type="submission" date="2018-05" db="EMBL/GenBank/DDBJ databases">
        <authorList>
            <person name="Lanie J.A."/>
            <person name="Ng W.-L."/>
            <person name="Kazmierczak K.M."/>
            <person name="Andrzejewski T.M."/>
            <person name="Davidsen T.M."/>
            <person name="Wayne K.J."/>
            <person name="Tettelin H."/>
            <person name="Glass J.I."/>
            <person name="Rusch D."/>
            <person name="Podicherti R."/>
            <person name="Tsui H.-C.T."/>
            <person name="Winkler M.E."/>
        </authorList>
    </citation>
    <scope>NUCLEOTIDE SEQUENCE</scope>
</reference>
<organism evidence="1">
    <name type="scientific">marine metagenome</name>
    <dbReference type="NCBI Taxonomy" id="408172"/>
    <lineage>
        <taxon>unclassified sequences</taxon>
        <taxon>metagenomes</taxon>
        <taxon>ecological metagenomes</taxon>
    </lineage>
</organism>
<sequence>MGSSKPLIGNQVKHLLIILSLFLFTSPLFGQSEETCYVVVDSSEEFNPTLLSNISVSIISQFLREV</sequence>
<evidence type="ECO:0000313" key="1">
    <source>
        <dbReference type="EMBL" id="SVD09690.1"/>
    </source>
</evidence>
<protein>
    <submittedName>
        <fullName evidence="1">Uncharacterized protein</fullName>
    </submittedName>
</protein>
<feature type="non-terminal residue" evidence="1">
    <location>
        <position position="66"/>
    </location>
</feature>